<evidence type="ECO:0000256" key="2">
    <source>
        <dbReference type="ARBA" id="ARBA00023015"/>
    </source>
</evidence>
<evidence type="ECO:0000256" key="1">
    <source>
        <dbReference type="ARBA" id="ARBA00010641"/>
    </source>
</evidence>
<dbReference type="InterPro" id="IPR014327">
    <property type="entry name" value="RNA_pol_sigma70_bacteroid"/>
</dbReference>
<dbReference type="InterPro" id="IPR039425">
    <property type="entry name" value="RNA_pol_sigma-70-like"/>
</dbReference>
<dbReference type="InterPro" id="IPR013249">
    <property type="entry name" value="RNA_pol_sigma70_r4_t2"/>
</dbReference>
<protein>
    <submittedName>
        <fullName evidence="7">RNA polymerase sigma-70 factor</fullName>
    </submittedName>
</protein>
<keyword evidence="3" id="KW-0731">Sigma factor</keyword>
<dbReference type="OrthoDB" id="659569at2"/>
<dbReference type="InterPro" id="IPR014284">
    <property type="entry name" value="RNA_pol_sigma-70_dom"/>
</dbReference>
<proteinExistence type="inferred from homology"/>
<keyword evidence="8" id="KW-1185">Reference proteome</keyword>
<dbReference type="InterPro" id="IPR013324">
    <property type="entry name" value="RNA_pol_sigma_r3/r4-like"/>
</dbReference>
<evidence type="ECO:0000259" key="5">
    <source>
        <dbReference type="Pfam" id="PF04542"/>
    </source>
</evidence>
<name>A0A6N8J4T8_9BACT</name>
<gene>
    <name evidence="7" type="ORF">GO495_06705</name>
</gene>
<accession>A0A6N8J4T8</accession>
<evidence type="ECO:0000313" key="7">
    <source>
        <dbReference type="EMBL" id="MVT40265.1"/>
    </source>
</evidence>
<keyword evidence="2" id="KW-0805">Transcription regulation</keyword>
<dbReference type="SUPFAM" id="SSF88659">
    <property type="entry name" value="Sigma3 and sigma4 domains of RNA polymerase sigma factors"/>
    <property type="match status" value="1"/>
</dbReference>
<dbReference type="Pfam" id="PF04542">
    <property type="entry name" value="Sigma70_r2"/>
    <property type="match status" value="1"/>
</dbReference>
<dbReference type="InterPro" id="IPR036388">
    <property type="entry name" value="WH-like_DNA-bd_sf"/>
</dbReference>
<dbReference type="Pfam" id="PF08281">
    <property type="entry name" value="Sigma70_r4_2"/>
    <property type="match status" value="1"/>
</dbReference>
<dbReference type="AlphaFoldDB" id="A0A6N8J4T8"/>
<evidence type="ECO:0000256" key="3">
    <source>
        <dbReference type="ARBA" id="ARBA00023082"/>
    </source>
</evidence>
<dbReference type="Gene3D" id="1.10.10.10">
    <property type="entry name" value="Winged helix-like DNA-binding domain superfamily/Winged helix DNA-binding domain"/>
    <property type="match status" value="1"/>
</dbReference>
<evidence type="ECO:0000256" key="4">
    <source>
        <dbReference type="ARBA" id="ARBA00023163"/>
    </source>
</evidence>
<evidence type="ECO:0000259" key="6">
    <source>
        <dbReference type="Pfam" id="PF08281"/>
    </source>
</evidence>
<feature type="domain" description="RNA polymerase sigma factor 70 region 4 type 2" evidence="6">
    <location>
        <begin position="125"/>
        <end position="176"/>
    </location>
</feature>
<dbReference type="RefSeq" id="WP_157298892.1">
    <property type="nucleotide sequence ID" value="NZ_BAAAZB010000005.1"/>
</dbReference>
<comment type="similarity">
    <text evidence="1">Belongs to the sigma-70 factor family. ECF subfamily.</text>
</comment>
<reference evidence="7 8" key="1">
    <citation type="submission" date="2019-12" db="EMBL/GenBank/DDBJ databases">
        <title>The draft genomic sequence of strain Chitinophaga oryziterrae JCM 16595.</title>
        <authorList>
            <person name="Zhang X."/>
        </authorList>
    </citation>
    <scope>NUCLEOTIDE SEQUENCE [LARGE SCALE GENOMIC DNA]</scope>
    <source>
        <strain evidence="7 8">JCM 16595</strain>
    </source>
</reference>
<dbReference type="PANTHER" id="PTHR43133">
    <property type="entry name" value="RNA POLYMERASE ECF-TYPE SIGMA FACTO"/>
    <property type="match status" value="1"/>
</dbReference>
<dbReference type="Gene3D" id="1.10.1740.10">
    <property type="match status" value="1"/>
</dbReference>
<keyword evidence="4" id="KW-0804">Transcription</keyword>
<evidence type="ECO:0000313" key="8">
    <source>
        <dbReference type="Proteomes" id="UP000468388"/>
    </source>
</evidence>
<dbReference type="GO" id="GO:0016987">
    <property type="term" value="F:sigma factor activity"/>
    <property type="evidence" value="ECO:0007669"/>
    <property type="project" value="UniProtKB-KW"/>
</dbReference>
<dbReference type="NCBIfam" id="TIGR02985">
    <property type="entry name" value="Sig70_bacteroi1"/>
    <property type="match status" value="1"/>
</dbReference>
<dbReference type="InterPro" id="IPR013325">
    <property type="entry name" value="RNA_pol_sigma_r2"/>
</dbReference>
<dbReference type="PANTHER" id="PTHR43133:SF46">
    <property type="entry name" value="RNA POLYMERASE SIGMA-70 FACTOR ECF SUBFAMILY"/>
    <property type="match status" value="1"/>
</dbReference>
<dbReference type="InterPro" id="IPR007627">
    <property type="entry name" value="RNA_pol_sigma70_r2"/>
</dbReference>
<organism evidence="7 8">
    <name type="scientific">Chitinophaga oryziterrae</name>
    <dbReference type="NCBI Taxonomy" id="1031224"/>
    <lineage>
        <taxon>Bacteria</taxon>
        <taxon>Pseudomonadati</taxon>
        <taxon>Bacteroidota</taxon>
        <taxon>Chitinophagia</taxon>
        <taxon>Chitinophagales</taxon>
        <taxon>Chitinophagaceae</taxon>
        <taxon>Chitinophaga</taxon>
    </lineage>
</organism>
<dbReference type="GO" id="GO:0003677">
    <property type="term" value="F:DNA binding"/>
    <property type="evidence" value="ECO:0007669"/>
    <property type="project" value="InterPro"/>
</dbReference>
<dbReference type="SUPFAM" id="SSF88946">
    <property type="entry name" value="Sigma2 domain of RNA polymerase sigma factors"/>
    <property type="match status" value="1"/>
</dbReference>
<dbReference type="EMBL" id="WRXO01000001">
    <property type="protein sequence ID" value="MVT40265.1"/>
    <property type="molecule type" value="Genomic_DNA"/>
</dbReference>
<comment type="caution">
    <text evidence="7">The sequence shown here is derived from an EMBL/GenBank/DDBJ whole genome shotgun (WGS) entry which is preliminary data.</text>
</comment>
<feature type="domain" description="RNA polymerase sigma-70 region 2" evidence="5">
    <location>
        <begin position="28"/>
        <end position="94"/>
    </location>
</feature>
<dbReference type="GO" id="GO:0006352">
    <property type="term" value="P:DNA-templated transcription initiation"/>
    <property type="evidence" value="ECO:0007669"/>
    <property type="project" value="InterPro"/>
</dbReference>
<dbReference type="Proteomes" id="UP000468388">
    <property type="component" value="Unassembled WGS sequence"/>
</dbReference>
<dbReference type="NCBIfam" id="TIGR02937">
    <property type="entry name" value="sigma70-ECF"/>
    <property type="match status" value="1"/>
</dbReference>
<sequence length="185" mass="21557">MNVYRSLADSELVTRLNQHDMAALEEVYLRYWPGLYDYAYRMLKDGPAAEDLTQDLFIKLLSNKESLQIGHTSLQSYLYRSIRNAVINQFHKDKNRQKYIESLKEFMENGVSATDELILEKEMTQRIEAAIATFPPKMKEVFELSRKQFLSRREVAKAAKVTESTVDTHINRALKILKNVLGLFF</sequence>